<comment type="caution">
    <text evidence="2">The sequence shown here is derived from an EMBL/GenBank/DDBJ whole genome shotgun (WGS) entry which is preliminary data.</text>
</comment>
<proteinExistence type="predicted"/>
<feature type="compositionally biased region" description="Polar residues" evidence="1">
    <location>
        <begin position="78"/>
        <end position="98"/>
    </location>
</feature>
<feature type="region of interest" description="Disordered" evidence="1">
    <location>
        <begin position="77"/>
        <end position="112"/>
    </location>
</feature>
<name>A0A9Q3FTC4_9BASI</name>
<dbReference type="EMBL" id="AVOT02050891">
    <property type="protein sequence ID" value="MBW0545941.1"/>
    <property type="molecule type" value="Genomic_DNA"/>
</dbReference>
<sequence>MPPEDSFDIYKSDPECLQKCLAAQRVPNPRRSVKKGHEFLPDCDNFSRPSQNFQVTKWIASIYGKEKNDSFNRRMEETQTSTIHTSAKISSNGQQQKLNSEKAAISSEKGKGKAPATKTYIQGCRILNIQQDAMENVFQMARTMIELQKKEETRLKYQNSFLRFWMVLQTCI</sequence>
<organism evidence="2 3">
    <name type="scientific">Austropuccinia psidii MF-1</name>
    <dbReference type="NCBI Taxonomy" id="1389203"/>
    <lineage>
        <taxon>Eukaryota</taxon>
        <taxon>Fungi</taxon>
        <taxon>Dikarya</taxon>
        <taxon>Basidiomycota</taxon>
        <taxon>Pucciniomycotina</taxon>
        <taxon>Pucciniomycetes</taxon>
        <taxon>Pucciniales</taxon>
        <taxon>Sphaerophragmiaceae</taxon>
        <taxon>Austropuccinia</taxon>
    </lineage>
</organism>
<accession>A0A9Q3FTC4</accession>
<dbReference type="AlphaFoldDB" id="A0A9Q3FTC4"/>
<gene>
    <name evidence="2" type="ORF">O181_085656</name>
</gene>
<evidence type="ECO:0000313" key="3">
    <source>
        <dbReference type="Proteomes" id="UP000765509"/>
    </source>
</evidence>
<evidence type="ECO:0000313" key="2">
    <source>
        <dbReference type="EMBL" id="MBW0545941.1"/>
    </source>
</evidence>
<protein>
    <submittedName>
        <fullName evidence="2">Uncharacterized protein</fullName>
    </submittedName>
</protein>
<keyword evidence="3" id="KW-1185">Reference proteome</keyword>
<dbReference type="Proteomes" id="UP000765509">
    <property type="component" value="Unassembled WGS sequence"/>
</dbReference>
<evidence type="ECO:0000256" key="1">
    <source>
        <dbReference type="SAM" id="MobiDB-lite"/>
    </source>
</evidence>
<reference evidence="2" key="1">
    <citation type="submission" date="2021-03" db="EMBL/GenBank/DDBJ databases">
        <title>Draft genome sequence of rust myrtle Austropuccinia psidii MF-1, a brazilian biotype.</title>
        <authorList>
            <person name="Quecine M.C."/>
            <person name="Pachon D.M.R."/>
            <person name="Bonatelli M.L."/>
            <person name="Correr F.H."/>
            <person name="Franceschini L.M."/>
            <person name="Leite T.F."/>
            <person name="Margarido G.R.A."/>
            <person name="Almeida C.A."/>
            <person name="Ferrarezi J.A."/>
            <person name="Labate C.A."/>
        </authorList>
    </citation>
    <scope>NUCLEOTIDE SEQUENCE</scope>
    <source>
        <strain evidence="2">MF-1</strain>
    </source>
</reference>